<dbReference type="InterPro" id="IPR036388">
    <property type="entry name" value="WH-like_DNA-bd_sf"/>
</dbReference>
<dbReference type="Gene3D" id="1.10.10.10">
    <property type="entry name" value="Winged helix-like DNA-binding domain superfamily/Winged helix DNA-binding domain"/>
    <property type="match status" value="1"/>
</dbReference>
<keyword evidence="1" id="KW-0805">Transcription regulation</keyword>
<accession>A0ABP8D9K0</accession>
<dbReference type="InterPro" id="IPR036271">
    <property type="entry name" value="Tet_transcr_reg_TetR-rel_C_sf"/>
</dbReference>
<proteinExistence type="predicted"/>
<keyword evidence="2" id="KW-0238">DNA-binding</keyword>
<dbReference type="InterPro" id="IPR036390">
    <property type="entry name" value="WH_DNA-bd_sf"/>
</dbReference>
<evidence type="ECO:0000256" key="3">
    <source>
        <dbReference type="ARBA" id="ARBA00023163"/>
    </source>
</evidence>
<dbReference type="Proteomes" id="UP001500620">
    <property type="component" value="Unassembled WGS sequence"/>
</dbReference>
<organism evidence="5 6">
    <name type="scientific">Dactylosporangium darangshiense</name>
    <dbReference type="NCBI Taxonomy" id="579108"/>
    <lineage>
        <taxon>Bacteria</taxon>
        <taxon>Bacillati</taxon>
        <taxon>Actinomycetota</taxon>
        <taxon>Actinomycetes</taxon>
        <taxon>Micromonosporales</taxon>
        <taxon>Micromonosporaceae</taxon>
        <taxon>Dactylosporangium</taxon>
    </lineage>
</organism>
<reference evidence="6" key="1">
    <citation type="journal article" date="2019" name="Int. J. Syst. Evol. Microbiol.">
        <title>The Global Catalogue of Microorganisms (GCM) 10K type strain sequencing project: providing services to taxonomists for standard genome sequencing and annotation.</title>
        <authorList>
            <consortium name="The Broad Institute Genomics Platform"/>
            <consortium name="The Broad Institute Genome Sequencing Center for Infectious Disease"/>
            <person name="Wu L."/>
            <person name="Ma J."/>
        </authorList>
    </citation>
    <scope>NUCLEOTIDE SEQUENCE [LARGE SCALE GENOMIC DNA]</scope>
    <source>
        <strain evidence="6">JCM 17441</strain>
    </source>
</reference>
<keyword evidence="3" id="KW-0804">Transcription</keyword>
<gene>
    <name evidence="5" type="ORF">GCM10022255_039910</name>
</gene>
<feature type="domain" description="HTH gntR-type" evidence="4">
    <location>
        <begin position="2"/>
        <end position="71"/>
    </location>
</feature>
<dbReference type="EMBL" id="BAABAT010000010">
    <property type="protein sequence ID" value="GAA4250607.1"/>
    <property type="molecule type" value="Genomic_DNA"/>
</dbReference>
<dbReference type="Pfam" id="PF00392">
    <property type="entry name" value="GntR"/>
    <property type="match status" value="1"/>
</dbReference>
<comment type="caution">
    <text evidence="5">The sequence shown here is derived from an EMBL/GenBank/DDBJ whole genome shotgun (WGS) entry which is preliminary data.</text>
</comment>
<evidence type="ECO:0000313" key="5">
    <source>
        <dbReference type="EMBL" id="GAA4250607.1"/>
    </source>
</evidence>
<dbReference type="Gene3D" id="1.10.357.10">
    <property type="entry name" value="Tetracycline Repressor, domain 2"/>
    <property type="match status" value="1"/>
</dbReference>
<dbReference type="SUPFAM" id="SSF46785">
    <property type="entry name" value="Winged helix' DNA-binding domain"/>
    <property type="match status" value="1"/>
</dbReference>
<evidence type="ECO:0000313" key="6">
    <source>
        <dbReference type="Proteomes" id="UP001500620"/>
    </source>
</evidence>
<name>A0ABP8D9K0_9ACTN</name>
<dbReference type="SUPFAM" id="SSF48498">
    <property type="entry name" value="Tetracyclin repressor-like, C-terminal domain"/>
    <property type="match status" value="1"/>
</dbReference>
<dbReference type="InterPro" id="IPR009057">
    <property type="entry name" value="Homeodomain-like_sf"/>
</dbReference>
<keyword evidence="6" id="KW-1185">Reference proteome</keyword>
<dbReference type="InterPro" id="IPR000524">
    <property type="entry name" value="Tscrpt_reg_HTH_GntR"/>
</dbReference>
<evidence type="ECO:0000256" key="1">
    <source>
        <dbReference type="ARBA" id="ARBA00023015"/>
    </source>
</evidence>
<sequence>MARVGASIVAEVCRRIVAGELRPGDLLPSAKDIARELDVTVSAAHHALARMRQDGLAEKAADGPGLVVTERAPEIASAWEAPTWGRDAAPVDAQIVPLMVRTAIESADADGLEVTSMRRIAGRLEVESATLRKYVRDRAHLEILMADAIFAEHPPPESPAGDWRAQLEALCLLQLEMYRGHLWLAKAVSFKQPLLSPHVVAHVEWAVRALSGERRLALTAANFVRGHAMRLAQEPALRELGAGEGEGGHNAALFDFGLQRLLDGFGRLIPAHGKS</sequence>
<dbReference type="RefSeq" id="WP_345128597.1">
    <property type="nucleotide sequence ID" value="NZ_BAABAT010000010.1"/>
</dbReference>
<dbReference type="SUPFAM" id="SSF46689">
    <property type="entry name" value="Homeodomain-like"/>
    <property type="match status" value="1"/>
</dbReference>
<evidence type="ECO:0000259" key="4">
    <source>
        <dbReference type="PROSITE" id="PS50949"/>
    </source>
</evidence>
<evidence type="ECO:0000256" key="2">
    <source>
        <dbReference type="ARBA" id="ARBA00023125"/>
    </source>
</evidence>
<protein>
    <submittedName>
        <fullName evidence="5">TetR/AcrR family transcriptional regulator C-terminal domain-containing protein</fullName>
    </submittedName>
</protein>
<dbReference type="PROSITE" id="PS50949">
    <property type="entry name" value="HTH_GNTR"/>
    <property type="match status" value="1"/>
</dbReference>
<dbReference type="SMART" id="SM00345">
    <property type="entry name" value="HTH_GNTR"/>
    <property type="match status" value="1"/>
</dbReference>